<feature type="transmembrane region" description="Helical" evidence="1">
    <location>
        <begin position="21"/>
        <end position="40"/>
    </location>
</feature>
<accession>A0A917AK72</accession>
<dbReference type="RefSeq" id="WP_188386788.1">
    <property type="nucleotide sequence ID" value="NZ_BMFK01000001.1"/>
</dbReference>
<comment type="caution">
    <text evidence="2">The sequence shown here is derived from an EMBL/GenBank/DDBJ whole genome shotgun (WGS) entry which is preliminary data.</text>
</comment>
<keyword evidence="1" id="KW-1133">Transmembrane helix</keyword>
<reference evidence="2" key="2">
    <citation type="submission" date="2020-09" db="EMBL/GenBank/DDBJ databases">
        <authorList>
            <person name="Sun Q."/>
            <person name="Zhou Y."/>
        </authorList>
    </citation>
    <scope>NUCLEOTIDE SEQUENCE</scope>
    <source>
        <strain evidence="2">CGMCC 1.12698</strain>
    </source>
</reference>
<name>A0A917AK72_9BACI</name>
<feature type="transmembrane region" description="Helical" evidence="1">
    <location>
        <begin position="237"/>
        <end position="255"/>
    </location>
</feature>
<evidence type="ECO:0008006" key="4">
    <source>
        <dbReference type="Google" id="ProtNLM"/>
    </source>
</evidence>
<proteinExistence type="predicted"/>
<dbReference type="AlphaFoldDB" id="A0A917AK72"/>
<feature type="transmembrane region" description="Helical" evidence="1">
    <location>
        <begin position="52"/>
        <end position="70"/>
    </location>
</feature>
<gene>
    <name evidence="2" type="ORF">GCM10007140_04140</name>
</gene>
<dbReference type="Pfam" id="PF06182">
    <property type="entry name" value="ABC2_membrane_6"/>
    <property type="match status" value="1"/>
</dbReference>
<dbReference type="PANTHER" id="PTHR36832">
    <property type="entry name" value="SLR1174 PROTEIN-RELATED"/>
    <property type="match status" value="1"/>
</dbReference>
<dbReference type="PANTHER" id="PTHR36832:SF1">
    <property type="entry name" value="SLR1174 PROTEIN"/>
    <property type="match status" value="1"/>
</dbReference>
<reference evidence="2" key="1">
    <citation type="journal article" date="2014" name="Int. J. Syst. Evol. Microbiol.">
        <title>Complete genome sequence of Corynebacterium casei LMG S-19264T (=DSM 44701T), isolated from a smear-ripened cheese.</title>
        <authorList>
            <consortium name="US DOE Joint Genome Institute (JGI-PGF)"/>
            <person name="Walter F."/>
            <person name="Albersmeier A."/>
            <person name="Kalinowski J."/>
            <person name="Ruckert C."/>
        </authorList>
    </citation>
    <scope>NUCLEOTIDE SEQUENCE</scope>
    <source>
        <strain evidence="2">CGMCC 1.12698</strain>
    </source>
</reference>
<organism evidence="2 3">
    <name type="scientific">Priestia taiwanensis</name>
    <dbReference type="NCBI Taxonomy" id="1347902"/>
    <lineage>
        <taxon>Bacteria</taxon>
        <taxon>Bacillati</taxon>
        <taxon>Bacillota</taxon>
        <taxon>Bacilli</taxon>
        <taxon>Bacillales</taxon>
        <taxon>Bacillaceae</taxon>
        <taxon>Priestia</taxon>
    </lineage>
</organism>
<dbReference type="Proteomes" id="UP000605259">
    <property type="component" value="Unassembled WGS sequence"/>
</dbReference>
<sequence length="264" mass="30508">MRKYIAYSKIGLKQQLVYKGDLWLNVFGMLIVFVLWIFFWKALYQGREEVDGISMKQIIAYMAISYAVLIPQLHTMRIRYAVTEKVRSGDIIFDLMKPVHFIWRIFFERIGTMCLFFFIIVLPIYGGIIVISTGYLPSGKVILSFFLSVFISLSIGFLINMNFCLLMMKYIEVNGMWWLLNAVVFFLGGMPFPIWIYPESIQSIIGILPFKFMYYVPTSIFNGVIPEGAIAMQLATGMVWVIILAGMNVVLWRVMLRNLMIQGG</sequence>
<dbReference type="EMBL" id="BMFK01000001">
    <property type="protein sequence ID" value="GGE56999.1"/>
    <property type="molecule type" value="Genomic_DNA"/>
</dbReference>
<keyword evidence="1" id="KW-0472">Membrane</keyword>
<feature type="transmembrane region" description="Helical" evidence="1">
    <location>
        <begin position="177"/>
        <end position="197"/>
    </location>
</feature>
<evidence type="ECO:0000313" key="2">
    <source>
        <dbReference type="EMBL" id="GGE56999.1"/>
    </source>
</evidence>
<evidence type="ECO:0000256" key="1">
    <source>
        <dbReference type="SAM" id="Phobius"/>
    </source>
</evidence>
<keyword evidence="1" id="KW-0812">Transmembrane</keyword>
<feature type="transmembrane region" description="Helical" evidence="1">
    <location>
        <begin position="114"/>
        <end position="136"/>
    </location>
</feature>
<dbReference type="InterPro" id="IPR010390">
    <property type="entry name" value="ABC-2_transporter-like"/>
</dbReference>
<protein>
    <recommendedName>
        <fullName evidence="4">ABC transporter permease</fullName>
    </recommendedName>
</protein>
<feature type="transmembrane region" description="Helical" evidence="1">
    <location>
        <begin position="142"/>
        <end position="165"/>
    </location>
</feature>
<keyword evidence="3" id="KW-1185">Reference proteome</keyword>
<evidence type="ECO:0000313" key="3">
    <source>
        <dbReference type="Proteomes" id="UP000605259"/>
    </source>
</evidence>